<feature type="compositionally biased region" description="Basic and acidic residues" evidence="7">
    <location>
        <begin position="218"/>
        <end position="243"/>
    </location>
</feature>
<dbReference type="GO" id="GO:0051645">
    <property type="term" value="P:Golgi localization"/>
    <property type="evidence" value="ECO:0007669"/>
    <property type="project" value="TreeGrafter"/>
</dbReference>
<comment type="function">
    <text evidence="6">The coatomer is a cytosolic protein complex that binds to dilysine motifs and reversibly associates with Golgi non-clathrin-coated vesicles, which further mediate biosynthetic protein transport from the ER, via the Golgi up to the trans Golgi network.</text>
</comment>
<evidence type="ECO:0000256" key="7">
    <source>
        <dbReference type="SAM" id="MobiDB-lite"/>
    </source>
</evidence>
<keyword evidence="6" id="KW-0931">ER-Golgi transport</keyword>
<dbReference type="Pfam" id="PF00928">
    <property type="entry name" value="Adap_comp_sub"/>
    <property type="match status" value="1"/>
</dbReference>
<comment type="similarity">
    <text evidence="1 6">Belongs to the adaptor complexes medium subunit family. Delta-COP subfamily.</text>
</comment>
<dbReference type="GO" id="GO:0006888">
    <property type="term" value="P:endoplasmic reticulum to Golgi vesicle-mediated transport"/>
    <property type="evidence" value="ECO:0007669"/>
    <property type="project" value="TreeGrafter"/>
</dbReference>
<dbReference type="CDD" id="cd14830">
    <property type="entry name" value="Delta_COP_N"/>
    <property type="match status" value="1"/>
</dbReference>
<dbReference type="FunFam" id="3.30.450.60:FF:000003">
    <property type="entry name" value="Coatomer subunit delta"/>
    <property type="match status" value="1"/>
</dbReference>
<comment type="subcellular location">
    <subcellularLocation>
        <location evidence="6">Cytoplasm</location>
    </subcellularLocation>
    <subcellularLocation>
        <location evidence="6">Golgi apparatus membrane</location>
        <topology evidence="6">Peripheral membrane protein</topology>
        <orientation evidence="6">Cytoplasmic side</orientation>
    </subcellularLocation>
    <subcellularLocation>
        <location evidence="6">Cytoplasmic vesicle</location>
        <location evidence="6">COPI-coated vesicle membrane</location>
        <topology evidence="6">Peripheral membrane protein</topology>
        <orientation evidence="6">Cytoplasmic side</orientation>
    </subcellularLocation>
</comment>
<dbReference type="GO" id="GO:0030126">
    <property type="term" value="C:COPI vesicle coat"/>
    <property type="evidence" value="ECO:0007669"/>
    <property type="project" value="UniProtKB-UniRule"/>
</dbReference>
<proteinExistence type="inferred from homology"/>
<dbReference type="CDD" id="cd09254">
    <property type="entry name" value="AP_delta-COPI_MHD"/>
    <property type="match status" value="1"/>
</dbReference>
<evidence type="ECO:0000256" key="5">
    <source>
        <dbReference type="ARBA" id="ARBA00022927"/>
    </source>
</evidence>
<feature type="domain" description="MHD" evidence="8">
    <location>
        <begin position="360"/>
        <end position="599"/>
    </location>
</feature>
<evidence type="ECO:0000313" key="10">
    <source>
        <dbReference type="Proteomes" id="UP000694044"/>
    </source>
</evidence>
<dbReference type="Proteomes" id="UP000694044">
    <property type="component" value="Unassembled WGS sequence"/>
</dbReference>
<dbReference type="PANTHER" id="PTHR10121:SF0">
    <property type="entry name" value="COATOMER SUBUNIT DELTA"/>
    <property type="match status" value="1"/>
</dbReference>
<comment type="subunit">
    <text evidence="2 6">Oligomeric complex that consists of at least the alpha, beta, beta', gamma, delta, epsilon and zeta subunits.</text>
</comment>
<dbReference type="AlphaFoldDB" id="A0A8T1WCD1"/>
<evidence type="ECO:0000256" key="4">
    <source>
        <dbReference type="ARBA" id="ARBA00022490"/>
    </source>
</evidence>
<accession>A0A8T1WCD1</accession>
<evidence type="ECO:0000256" key="6">
    <source>
        <dbReference type="RuleBase" id="RU366052"/>
    </source>
</evidence>
<organism evidence="9 10">
    <name type="scientific">Phytophthora pseudosyringae</name>
    <dbReference type="NCBI Taxonomy" id="221518"/>
    <lineage>
        <taxon>Eukaryota</taxon>
        <taxon>Sar</taxon>
        <taxon>Stramenopiles</taxon>
        <taxon>Oomycota</taxon>
        <taxon>Peronosporomycetes</taxon>
        <taxon>Peronosporales</taxon>
        <taxon>Peronosporaceae</taxon>
        <taxon>Phytophthora</taxon>
    </lineage>
</organism>
<protein>
    <recommendedName>
        <fullName evidence="6">Coatomer subunit delta</fullName>
    </recommendedName>
</protein>
<evidence type="ECO:0000256" key="3">
    <source>
        <dbReference type="ARBA" id="ARBA00022448"/>
    </source>
</evidence>
<keyword evidence="6" id="KW-0333">Golgi apparatus</keyword>
<dbReference type="InterPro" id="IPR028565">
    <property type="entry name" value="MHD"/>
</dbReference>
<keyword evidence="10" id="KW-1185">Reference proteome</keyword>
<keyword evidence="4 6" id="KW-0963">Cytoplasm</keyword>
<gene>
    <name evidence="9" type="primary">ARCN1</name>
    <name evidence="9" type="ORF">PHYPSEUDO_010644</name>
</gene>
<dbReference type="GO" id="GO:0015031">
    <property type="term" value="P:protein transport"/>
    <property type="evidence" value="ECO:0007669"/>
    <property type="project" value="UniProtKB-KW"/>
</dbReference>
<feature type="compositionally biased region" description="Low complexity" evidence="7">
    <location>
        <begin position="301"/>
        <end position="316"/>
    </location>
</feature>
<keyword evidence="6" id="KW-0472">Membrane</keyword>
<dbReference type="PROSITE" id="PS51072">
    <property type="entry name" value="MHD"/>
    <property type="match status" value="1"/>
</dbReference>
<evidence type="ECO:0000313" key="9">
    <source>
        <dbReference type="EMBL" id="KAG7389309.1"/>
    </source>
</evidence>
<dbReference type="InterPro" id="IPR027059">
    <property type="entry name" value="Coatomer_dsu"/>
</dbReference>
<feature type="compositionally biased region" description="Low complexity" evidence="7">
    <location>
        <begin position="270"/>
        <end position="291"/>
    </location>
</feature>
<evidence type="ECO:0000259" key="8">
    <source>
        <dbReference type="PROSITE" id="PS51072"/>
    </source>
</evidence>
<dbReference type="GO" id="GO:0006890">
    <property type="term" value="P:retrograde vesicle-mediated transport, Golgi to endoplasmic reticulum"/>
    <property type="evidence" value="ECO:0007669"/>
    <property type="project" value="UniProtKB-UniRule"/>
</dbReference>
<keyword evidence="5 6" id="KW-0653">Protein transport</keyword>
<evidence type="ECO:0000256" key="2">
    <source>
        <dbReference type="ARBA" id="ARBA00011775"/>
    </source>
</evidence>
<comment type="caution">
    <text evidence="9">The sequence shown here is derived from an EMBL/GenBank/DDBJ whole genome shotgun (WGS) entry which is preliminary data.</text>
</comment>
<dbReference type="PANTHER" id="PTHR10121">
    <property type="entry name" value="COATOMER SUBUNIT DELTA"/>
    <property type="match status" value="1"/>
</dbReference>
<dbReference type="GO" id="GO:0000139">
    <property type="term" value="C:Golgi membrane"/>
    <property type="evidence" value="ECO:0007669"/>
    <property type="project" value="UniProtKB-SubCell"/>
</dbReference>
<name>A0A8T1WCD1_9STRA</name>
<dbReference type="EMBL" id="JAGDFM010000046">
    <property type="protein sequence ID" value="KAG7389309.1"/>
    <property type="molecule type" value="Genomic_DNA"/>
</dbReference>
<feature type="compositionally biased region" description="Low complexity" evidence="7">
    <location>
        <begin position="252"/>
        <end position="262"/>
    </location>
</feature>
<dbReference type="OrthoDB" id="10266042at2759"/>
<evidence type="ECO:0000256" key="1">
    <source>
        <dbReference type="ARBA" id="ARBA00010516"/>
    </source>
</evidence>
<sequence length="599" mass="64993">MVSPRVRLGAGLHAPTGLPALRGALSDTQPRLVYLLPPVAPANSLWGRRCRCGRYPPRSWVSVGCVSDSPRVPVVSAVLVARQFVEITRIRLEGLLAAFPKLLSSGSREHTFIDTESVRYVYQPLESFFVLIITNKTSNIVEDLHTIQVLAKLVPDICAPLSEASIRDKQFELVFGFDELITAGGHSENINVSQIRVNMEMESHEEKLHNMILESKRAAAKDDMKRHTARIKEEQRERARLERAGMGGSGFGSQNSFGSSFSNAFKSPRSGGSSDSFMNSPSSPAATSPTSFNSRPEPVTSKAAGMKLGSSSSSKGMGLGSGGKSFMDAMVAEDGLKEIPPMSAAVETVQKPEMAAAVSHDPIGAVVEEKMTVVLTRDGALEQLEVKGSMYVSVNDPTAGCCRLKLRTGGAEGISFQTHPKVDKKLYDSESVLALRDSSKPFPTSRVAFLRWSLKTQDESMLPLNITCWPEEEGNGKMNVSVEYSLDRDMVLDNVNVVIPLGGSDAPSVANVDGQYQHNSAEGSLLWHQDQISSANNSGTLEFTVRGNDIDAFFPISVSFFSRSVYSDVQVEAVQKVEDGSPIAFGFEKLLSTDSYQIV</sequence>
<keyword evidence="3 6" id="KW-0813">Transport</keyword>
<reference evidence="9" key="1">
    <citation type="submission" date="2021-02" db="EMBL/GenBank/DDBJ databases">
        <authorList>
            <person name="Palmer J.M."/>
        </authorList>
    </citation>
    <scope>NUCLEOTIDE SEQUENCE</scope>
    <source>
        <strain evidence="9">SCRP734</strain>
    </source>
</reference>
<feature type="region of interest" description="Disordered" evidence="7">
    <location>
        <begin position="218"/>
        <end position="321"/>
    </location>
</feature>